<dbReference type="Pfam" id="PF00505">
    <property type="entry name" value="HMG_box"/>
    <property type="match status" value="1"/>
</dbReference>
<gene>
    <name evidence="5" type="ORF">CYCCA115_LOCUS21091</name>
</gene>
<keyword evidence="6" id="KW-1185">Reference proteome</keyword>
<evidence type="ECO:0000256" key="1">
    <source>
        <dbReference type="ARBA" id="ARBA00023125"/>
    </source>
</evidence>
<feature type="compositionally biased region" description="Basic and acidic residues" evidence="3">
    <location>
        <begin position="1"/>
        <end position="10"/>
    </location>
</feature>
<dbReference type="Proteomes" id="UP001295423">
    <property type="component" value="Unassembled WGS sequence"/>
</dbReference>
<dbReference type="GO" id="GO:0003677">
    <property type="term" value="F:DNA binding"/>
    <property type="evidence" value="ECO:0007669"/>
    <property type="project" value="UniProtKB-UniRule"/>
</dbReference>
<name>A0AAD2G745_9STRA</name>
<dbReference type="InterPro" id="IPR009071">
    <property type="entry name" value="HMG_box_dom"/>
</dbReference>
<sequence>MAPKTEDGKVKSKKTTQANKKMKPAAAKKSTKKSAAPKSNAKKNKRKMKPAADPNAPKKPLSGFMKFSQEHRAIIKEENPDLSFGGIGKKLGDMWRALSADEKAAYKPVKSVVDMPIAAVESLAPAIVA</sequence>
<dbReference type="PANTHER" id="PTHR48112:SF22">
    <property type="entry name" value="MITOCHONDRIAL TRANSCRIPTION FACTOR A, ISOFORM B"/>
    <property type="match status" value="1"/>
</dbReference>
<dbReference type="AlphaFoldDB" id="A0AAD2G745"/>
<feature type="region of interest" description="Disordered" evidence="3">
    <location>
        <begin position="1"/>
        <end position="62"/>
    </location>
</feature>
<dbReference type="InterPro" id="IPR036910">
    <property type="entry name" value="HMG_box_dom_sf"/>
</dbReference>
<feature type="compositionally biased region" description="Low complexity" evidence="3">
    <location>
        <begin position="24"/>
        <end position="39"/>
    </location>
</feature>
<reference evidence="5" key="1">
    <citation type="submission" date="2023-08" db="EMBL/GenBank/DDBJ databases">
        <authorList>
            <person name="Audoor S."/>
            <person name="Bilcke G."/>
        </authorList>
    </citation>
    <scope>NUCLEOTIDE SEQUENCE</scope>
</reference>
<dbReference type="SMART" id="SM00398">
    <property type="entry name" value="HMG"/>
    <property type="match status" value="1"/>
</dbReference>
<evidence type="ECO:0000256" key="3">
    <source>
        <dbReference type="SAM" id="MobiDB-lite"/>
    </source>
</evidence>
<dbReference type="InterPro" id="IPR050342">
    <property type="entry name" value="HMGB"/>
</dbReference>
<organism evidence="5 6">
    <name type="scientific">Cylindrotheca closterium</name>
    <dbReference type="NCBI Taxonomy" id="2856"/>
    <lineage>
        <taxon>Eukaryota</taxon>
        <taxon>Sar</taxon>
        <taxon>Stramenopiles</taxon>
        <taxon>Ochrophyta</taxon>
        <taxon>Bacillariophyta</taxon>
        <taxon>Bacillariophyceae</taxon>
        <taxon>Bacillariophycidae</taxon>
        <taxon>Bacillariales</taxon>
        <taxon>Bacillariaceae</taxon>
        <taxon>Cylindrotheca</taxon>
    </lineage>
</organism>
<protein>
    <recommendedName>
        <fullName evidence="4">HMG box domain-containing protein</fullName>
    </recommendedName>
</protein>
<keyword evidence="1 2" id="KW-0238">DNA-binding</keyword>
<evidence type="ECO:0000256" key="2">
    <source>
        <dbReference type="PROSITE-ProRule" id="PRU00267"/>
    </source>
</evidence>
<dbReference type="SUPFAM" id="SSF47095">
    <property type="entry name" value="HMG-box"/>
    <property type="match status" value="1"/>
</dbReference>
<dbReference type="Gene3D" id="1.10.30.10">
    <property type="entry name" value="High mobility group box domain"/>
    <property type="match status" value="1"/>
</dbReference>
<dbReference type="EMBL" id="CAKOGP040002202">
    <property type="protein sequence ID" value="CAJ1965389.1"/>
    <property type="molecule type" value="Genomic_DNA"/>
</dbReference>
<accession>A0AAD2G745</accession>
<dbReference type="PROSITE" id="PS50118">
    <property type="entry name" value="HMG_BOX_2"/>
    <property type="match status" value="1"/>
</dbReference>
<feature type="DNA-binding region" description="HMG box" evidence="2">
    <location>
        <begin position="57"/>
        <end position="106"/>
    </location>
</feature>
<evidence type="ECO:0000313" key="6">
    <source>
        <dbReference type="Proteomes" id="UP001295423"/>
    </source>
</evidence>
<feature type="compositionally biased region" description="Low complexity" evidence="3">
    <location>
        <begin position="51"/>
        <end position="60"/>
    </location>
</feature>
<comment type="caution">
    <text evidence="5">The sequence shown here is derived from an EMBL/GenBank/DDBJ whole genome shotgun (WGS) entry which is preliminary data.</text>
</comment>
<evidence type="ECO:0000313" key="5">
    <source>
        <dbReference type="EMBL" id="CAJ1965389.1"/>
    </source>
</evidence>
<dbReference type="PANTHER" id="PTHR48112">
    <property type="entry name" value="HIGH MOBILITY GROUP PROTEIN DSP1"/>
    <property type="match status" value="1"/>
</dbReference>
<dbReference type="GO" id="GO:0005634">
    <property type="term" value="C:nucleus"/>
    <property type="evidence" value="ECO:0007669"/>
    <property type="project" value="UniProtKB-UniRule"/>
</dbReference>
<keyword evidence="2" id="KW-0539">Nucleus</keyword>
<evidence type="ECO:0000259" key="4">
    <source>
        <dbReference type="PROSITE" id="PS50118"/>
    </source>
</evidence>
<feature type="domain" description="HMG box" evidence="4">
    <location>
        <begin position="57"/>
        <end position="106"/>
    </location>
</feature>
<feature type="compositionally biased region" description="Basic residues" evidence="3">
    <location>
        <begin position="40"/>
        <end position="49"/>
    </location>
</feature>
<proteinExistence type="predicted"/>